<accession>A0A1K2HQR8</accession>
<keyword evidence="4 7" id="KW-1133">Transmembrane helix</keyword>
<evidence type="ECO:0000256" key="5">
    <source>
        <dbReference type="ARBA" id="ARBA00023136"/>
    </source>
</evidence>
<dbReference type="PANTHER" id="PTHR32309:SF13">
    <property type="entry name" value="FERRIC ENTEROBACTIN TRANSPORT PROTEIN FEPE"/>
    <property type="match status" value="1"/>
</dbReference>
<dbReference type="GO" id="GO:0004713">
    <property type="term" value="F:protein tyrosine kinase activity"/>
    <property type="evidence" value="ECO:0007669"/>
    <property type="project" value="TreeGrafter"/>
</dbReference>
<evidence type="ECO:0000256" key="6">
    <source>
        <dbReference type="SAM" id="Coils"/>
    </source>
</evidence>
<evidence type="ECO:0000256" key="1">
    <source>
        <dbReference type="ARBA" id="ARBA00004651"/>
    </source>
</evidence>
<dbReference type="InterPro" id="IPR050445">
    <property type="entry name" value="Bact_polysacc_biosynth/exp"/>
</dbReference>
<dbReference type="RefSeq" id="WP_072429737.1">
    <property type="nucleotide sequence ID" value="NZ_FPKR01000014.1"/>
</dbReference>
<dbReference type="Pfam" id="PF02706">
    <property type="entry name" value="Wzz"/>
    <property type="match status" value="1"/>
</dbReference>
<dbReference type="STRING" id="1121279.SAMN02745887_03248"/>
<keyword evidence="2" id="KW-1003">Cell membrane</keyword>
<evidence type="ECO:0000256" key="7">
    <source>
        <dbReference type="SAM" id="Phobius"/>
    </source>
</evidence>
<sequence>MHNNQESIDLLDRGSDISLQDLILPLWNSRRLIVAISIVGFIAFLGCAFLLPKVYTAKTLIMPPQQQQSAASAALAQIGGLAGGAGAALGIKNPAEIYISMLKSRSVTDAMVSKFGLIQYYQVKLREEAVDALLSSTQISSGKDGLISISVESRDPNKAAAIANGYVVELRRVAGGLAVTAAAQRRLFFGNQLNSIKERLAMSEAKLVEIQAQTGILHLEGEAKSAMERIAQIRAQISAQEIQSAAMRQGMTSDNPEYQRAQAALVELRKELQLAVSKQSPGEQGFLSRSTLPGAALAYVRSAREVKYNELLMEMIARQFELARLDEANEGAVIQALDVAQIPERKSGPRRLLIGISGGLLSLFLSSLFVLLRARHLGWRDAG</sequence>
<dbReference type="AlphaFoldDB" id="A0A1K2HQR8"/>
<keyword evidence="10" id="KW-1185">Reference proteome</keyword>
<keyword evidence="3 7" id="KW-0812">Transmembrane</keyword>
<organism evidence="9 10">
    <name type="scientific">Chitinimonas taiwanensis DSM 18899</name>
    <dbReference type="NCBI Taxonomy" id="1121279"/>
    <lineage>
        <taxon>Bacteria</taxon>
        <taxon>Pseudomonadati</taxon>
        <taxon>Pseudomonadota</taxon>
        <taxon>Betaproteobacteria</taxon>
        <taxon>Neisseriales</taxon>
        <taxon>Chitinibacteraceae</taxon>
        <taxon>Chitinimonas</taxon>
    </lineage>
</organism>
<reference evidence="9 10" key="1">
    <citation type="submission" date="2016-11" db="EMBL/GenBank/DDBJ databases">
        <authorList>
            <person name="Jaros S."/>
            <person name="Januszkiewicz K."/>
            <person name="Wedrychowicz H."/>
        </authorList>
    </citation>
    <scope>NUCLEOTIDE SEQUENCE [LARGE SCALE GENOMIC DNA]</scope>
    <source>
        <strain evidence="9 10">DSM 18899</strain>
    </source>
</reference>
<evidence type="ECO:0000313" key="9">
    <source>
        <dbReference type="EMBL" id="SFZ78897.1"/>
    </source>
</evidence>
<dbReference type="GO" id="GO:0005886">
    <property type="term" value="C:plasma membrane"/>
    <property type="evidence" value="ECO:0007669"/>
    <property type="project" value="UniProtKB-SubCell"/>
</dbReference>
<evidence type="ECO:0000256" key="4">
    <source>
        <dbReference type="ARBA" id="ARBA00022989"/>
    </source>
</evidence>
<evidence type="ECO:0000313" key="10">
    <source>
        <dbReference type="Proteomes" id="UP000186513"/>
    </source>
</evidence>
<evidence type="ECO:0000256" key="2">
    <source>
        <dbReference type="ARBA" id="ARBA00022475"/>
    </source>
</evidence>
<keyword evidence="6" id="KW-0175">Coiled coil</keyword>
<feature type="transmembrane region" description="Helical" evidence="7">
    <location>
        <begin position="32"/>
        <end position="51"/>
    </location>
</feature>
<protein>
    <submittedName>
        <fullName evidence="9">Capsule polysaccharide export protein KpsE/RkpR</fullName>
    </submittedName>
</protein>
<evidence type="ECO:0000259" key="8">
    <source>
        <dbReference type="Pfam" id="PF02706"/>
    </source>
</evidence>
<proteinExistence type="predicted"/>
<dbReference type="OrthoDB" id="8884120at2"/>
<gene>
    <name evidence="9" type="ORF">SAMN02745887_03248</name>
</gene>
<feature type="coiled-coil region" evidence="6">
    <location>
        <begin position="193"/>
        <end position="278"/>
    </location>
</feature>
<feature type="transmembrane region" description="Helical" evidence="7">
    <location>
        <begin position="71"/>
        <end position="91"/>
    </location>
</feature>
<dbReference type="InterPro" id="IPR003856">
    <property type="entry name" value="LPS_length_determ_N"/>
</dbReference>
<keyword evidence="5 7" id="KW-0472">Membrane</keyword>
<dbReference type="EMBL" id="FPKR01000014">
    <property type="protein sequence ID" value="SFZ78897.1"/>
    <property type="molecule type" value="Genomic_DNA"/>
</dbReference>
<feature type="domain" description="Polysaccharide chain length determinant N-terminal" evidence="8">
    <location>
        <begin position="16"/>
        <end position="114"/>
    </location>
</feature>
<dbReference type="PANTHER" id="PTHR32309">
    <property type="entry name" value="TYROSINE-PROTEIN KINASE"/>
    <property type="match status" value="1"/>
</dbReference>
<name>A0A1K2HQR8_9NEIS</name>
<feature type="transmembrane region" description="Helical" evidence="7">
    <location>
        <begin position="352"/>
        <end position="372"/>
    </location>
</feature>
<comment type="subcellular location">
    <subcellularLocation>
        <location evidence="1">Cell membrane</location>
        <topology evidence="1">Multi-pass membrane protein</topology>
    </subcellularLocation>
</comment>
<dbReference type="Proteomes" id="UP000186513">
    <property type="component" value="Unassembled WGS sequence"/>
</dbReference>
<evidence type="ECO:0000256" key="3">
    <source>
        <dbReference type="ARBA" id="ARBA00022692"/>
    </source>
</evidence>